<dbReference type="InterPro" id="IPR002816">
    <property type="entry name" value="TraB/PrgY/GumN_fam"/>
</dbReference>
<gene>
    <name evidence="2" type="ORF">MNBD_GAMMA18-122</name>
</gene>
<name>A0A3B0YY34_9ZZZZ</name>
<dbReference type="AlphaFoldDB" id="A0A3B0YY34"/>
<dbReference type="NCBIfam" id="TIGR00261">
    <property type="entry name" value="traB"/>
    <property type="match status" value="1"/>
</dbReference>
<dbReference type="EMBL" id="UOFP01000118">
    <property type="protein sequence ID" value="VAW85975.1"/>
    <property type="molecule type" value="Genomic_DNA"/>
</dbReference>
<dbReference type="PANTHER" id="PTHR21530:SF7">
    <property type="entry name" value="TRAB DOMAIN-CONTAINING PROTEIN"/>
    <property type="match status" value="1"/>
</dbReference>
<organism evidence="2">
    <name type="scientific">hydrothermal vent metagenome</name>
    <dbReference type="NCBI Taxonomy" id="652676"/>
    <lineage>
        <taxon>unclassified sequences</taxon>
        <taxon>metagenomes</taxon>
        <taxon>ecological metagenomes</taxon>
    </lineage>
</organism>
<dbReference type="InterPro" id="IPR005230">
    <property type="entry name" value="TraB_bac"/>
</dbReference>
<protein>
    <submittedName>
        <fullName evidence="2">Pheromone shutdown protein</fullName>
    </submittedName>
</protein>
<dbReference type="Pfam" id="PF01963">
    <property type="entry name" value="TraB_PrgY_gumN"/>
    <property type="match status" value="1"/>
</dbReference>
<feature type="transmembrane region" description="Helical" evidence="1">
    <location>
        <begin position="269"/>
        <end position="287"/>
    </location>
</feature>
<feature type="transmembrane region" description="Helical" evidence="1">
    <location>
        <begin position="307"/>
        <end position="329"/>
    </location>
</feature>
<keyword evidence="1" id="KW-0472">Membrane</keyword>
<proteinExistence type="predicted"/>
<dbReference type="PANTHER" id="PTHR21530">
    <property type="entry name" value="PHEROMONE SHUTDOWN PROTEIN"/>
    <property type="match status" value="1"/>
</dbReference>
<evidence type="ECO:0000256" key="1">
    <source>
        <dbReference type="SAM" id="Phobius"/>
    </source>
</evidence>
<reference evidence="2" key="1">
    <citation type="submission" date="2018-06" db="EMBL/GenBank/DDBJ databases">
        <authorList>
            <person name="Zhirakovskaya E."/>
        </authorList>
    </citation>
    <scope>NUCLEOTIDE SEQUENCE</scope>
</reference>
<accession>A0A3B0YY34</accession>
<sequence length="408" mass="44769">MKQTAVNDQNSDAVQAGPVVTLELDGHKVTLLGTAHVSRASAEQVEQMLATGEYDAVAVELCPSRHQAIANPDSLAKMDLFQVIKEGKATMVAASLALGAYQQRLADQFGIEPGAEMRMAVNKAAESQIPVLLIDREIGVTLKRVYHNIPWWKRMNLISGLIGSVVTKEKVSEEEIERLKEGDMLESSFSQFAEQAQELFVPLIDERDRYMAARIRQEMTNTQPKHLLAVLGAGHLKGIENYLGQLERNPDSEVESLEQLPTPSKWPKFLPWVIVALVLTGFAIGFSRNSELGWQLVMDWVLINGGLSALGALIAGAHPLTVLTAFVAAPLTSLNPTIGAGMVTAAVETWIRKPTVSDFSDIRRDTTSMKGWWHNRVTRILLVFLLSTLGSAIGTYVAGFRIFERLAG</sequence>
<keyword evidence="1" id="KW-1133">Transmembrane helix</keyword>
<evidence type="ECO:0000313" key="2">
    <source>
        <dbReference type="EMBL" id="VAW85975.1"/>
    </source>
</evidence>
<keyword evidence="1" id="KW-0812">Transmembrane</keyword>
<dbReference type="InterPro" id="IPR046345">
    <property type="entry name" value="TraB_PrgY-like"/>
</dbReference>
<feature type="transmembrane region" description="Helical" evidence="1">
    <location>
        <begin position="380"/>
        <end position="403"/>
    </location>
</feature>
<dbReference type="CDD" id="cd14726">
    <property type="entry name" value="TraB_PrgY-like"/>
    <property type="match status" value="1"/>
</dbReference>